<name>A0A139SKF1_9BACT</name>
<dbReference type="AlphaFoldDB" id="A0A139SKF1"/>
<gene>
    <name evidence="1" type="ORF">AXK12_00230</name>
</gene>
<evidence type="ECO:0000313" key="1">
    <source>
        <dbReference type="EMBL" id="KXU35031.1"/>
    </source>
</evidence>
<dbReference type="Pfam" id="PF07396">
    <property type="entry name" value="Porin_O_P"/>
    <property type="match status" value="1"/>
</dbReference>
<dbReference type="STRING" id="1548208.AXK12_00230"/>
<dbReference type="InterPro" id="IPR023614">
    <property type="entry name" value="Porin_dom_sf"/>
</dbReference>
<reference evidence="1 2" key="1">
    <citation type="submission" date="2016-02" db="EMBL/GenBank/DDBJ databases">
        <authorList>
            <person name="Wen L."/>
            <person name="He K."/>
            <person name="Yang H."/>
        </authorList>
    </citation>
    <scope>NUCLEOTIDE SEQUENCE [LARGE SCALE GENOMIC DNA]</scope>
    <source>
        <strain evidence="1 2">CV41</strain>
    </source>
</reference>
<dbReference type="SUPFAM" id="SSF56935">
    <property type="entry name" value="Porins"/>
    <property type="match status" value="1"/>
</dbReference>
<organism evidence="1 2">
    <name type="scientific">Cephaloticoccus capnophilus</name>
    <dbReference type="NCBI Taxonomy" id="1548208"/>
    <lineage>
        <taxon>Bacteria</taxon>
        <taxon>Pseudomonadati</taxon>
        <taxon>Verrucomicrobiota</taxon>
        <taxon>Opitutia</taxon>
        <taxon>Opitutales</taxon>
        <taxon>Opitutaceae</taxon>
        <taxon>Cephaloticoccus</taxon>
    </lineage>
</organism>
<accession>A0A139SKF1</accession>
<dbReference type="EMBL" id="LSZP01000045">
    <property type="protein sequence ID" value="KXU35031.1"/>
    <property type="molecule type" value="Genomic_DNA"/>
</dbReference>
<dbReference type="Gene3D" id="2.40.160.10">
    <property type="entry name" value="Porin"/>
    <property type="match status" value="1"/>
</dbReference>
<comment type="caution">
    <text evidence="1">The sequence shown here is derived from an EMBL/GenBank/DDBJ whole genome shotgun (WGS) entry which is preliminary data.</text>
</comment>
<proteinExistence type="predicted"/>
<dbReference type="InterPro" id="IPR010870">
    <property type="entry name" value="Porin_O/P"/>
</dbReference>
<dbReference type="OrthoDB" id="5372286at2"/>
<evidence type="ECO:0000313" key="2">
    <source>
        <dbReference type="Proteomes" id="UP000071392"/>
    </source>
</evidence>
<sequence length="452" mass="47585">MTNSITPLRFRSGFLLGKNRGSRRFCGFPLGRVASLTGVLAALGCGLFSASASAQDSGALVEALVRKGILTAQEAEEIRADLLREAAEPPAVATAGSSLTTRLRISGRIQTQFASIDTDISGTSDDPASTNHFFARRLYLTARADLGPNWASNITYDFAGSLFDAAWVQYKGSGFTVDLGLRKVNLGYEERTSSGSLKAIERSGVTRYFVEENNGRRLGAGSYRVGAFVDGKQGAFFYGAAITNPERAVNSGAAASAGNSTRNQFAFWANAGFSGPLGEGGDATYIVGAGAGYLPDQGGRPVGTGDDLTVYTVYADVRGLAGGRFGLAAELLGADVERGVSATRDASPLGYWVQPTFKVSEQFELVARYSALDSDGRGVSLSDGVRSAPGGGTHDKLREFFFGGNWYLRGNDLKLQAGYVHGESRDEVGGGGAGGVVRAKARGVRSQLQFNF</sequence>
<protein>
    <recommendedName>
        <fullName evidence="3">Porin</fullName>
    </recommendedName>
</protein>
<dbReference type="Proteomes" id="UP000071392">
    <property type="component" value="Unassembled WGS sequence"/>
</dbReference>
<evidence type="ECO:0008006" key="3">
    <source>
        <dbReference type="Google" id="ProtNLM"/>
    </source>
</evidence>
<keyword evidence="2" id="KW-1185">Reference proteome</keyword>